<dbReference type="PROSITE" id="PS50949">
    <property type="entry name" value="HTH_GNTR"/>
    <property type="match status" value="1"/>
</dbReference>
<keyword evidence="4" id="KW-0238">DNA-binding</keyword>
<reference evidence="7 8" key="1">
    <citation type="submission" date="2018-08" db="EMBL/GenBank/DDBJ databases">
        <title>A genome reference for cultivated species of the human gut microbiota.</title>
        <authorList>
            <person name="Zou Y."/>
            <person name="Xue W."/>
            <person name="Luo G."/>
        </authorList>
    </citation>
    <scope>NUCLEOTIDE SEQUENCE [LARGE SCALE GENOMIC DNA]</scope>
    <source>
        <strain evidence="7 8">AF45-17</strain>
    </source>
</reference>
<feature type="domain" description="HTH gntR-type" evidence="6">
    <location>
        <begin position="12"/>
        <end position="80"/>
    </location>
</feature>
<dbReference type="SUPFAM" id="SSF46785">
    <property type="entry name" value="Winged helix' DNA-binding domain"/>
    <property type="match status" value="1"/>
</dbReference>
<comment type="similarity">
    <text evidence="1">In the C-terminal section; belongs to the class-I pyridoxal-phosphate-dependent aminotransferase family.</text>
</comment>
<keyword evidence="7" id="KW-0808">Transferase</keyword>
<keyword evidence="3" id="KW-0805">Transcription regulation</keyword>
<accession>A0A3E2TGG4</accession>
<dbReference type="Pfam" id="PF00392">
    <property type="entry name" value="GntR"/>
    <property type="match status" value="1"/>
</dbReference>
<proteinExistence type="inferred from homology"/>
<dbReference type="InterPro" id="IPR004839">
    <property type="entry name" value="Aminotransferase_I/II_large"/>
</dbReference>
<dbReference type="SMART" id="SM00345">
    <property type="entry name" value="HTH_GNTR"/>
    <property type="match status" value="1"/>
</dbReference>
<evidence type="ECO:0000256" key="5">
    <source>
        <dbReference type="ARBA" id="ARBA00023163"/>
    </source>
</evidence>
<dbReference type="Proteomes" id="UP000260773">
    <property type="component" value="Unassembled WGS sequence"/>
</dbReference>
<dbReference type="InterPro" id="IPR036390">
    <property type="entry name" value="WH_DNA-bd_sf"/>
</dbReference>
<evidence type="ECO:0000256" key="2">
    <source>
        <dbReference type="ARBA" id="ARBA00022898"/>
    </source>
</evidence>
<protein>
    <submittedName>
        <fullName evidence="7">PLP-dependent aminotransferase family protein</fullName>
    </submittedName>
</protein>
<dbReference type="CDD" id="cd00609">
    <property type="entry name" value="AAT_like"/>
    <property type="match status" value="1"/>
</dbReference>
<evidence type="ECO:0000259" key="6">
    <source>
        <dbReference type="PROSITE" id="PS50949"/>
    </source>
</evidence>
<evidence type="ECO:0000313" key="8">
    <source>
        <dbReference type="Proteomes" id="UP000260773"/>
    </source>
</evidence>
<evidence type="ECO:0000256" key="1">
    <source>
        <dbReference type="ARBA" id="ARBA00005384"/>
    </source>
</evidence>
<dbReference type="AlphaFoldDB" id="A0A3E2TGG4"/>
<name>A0A3E2TGG4_9FIRM</name>
<dbReference type="Gene3D" id="3.40.640.10">
    <property type="entry name" value="Type I PLP-dependent aspartate aminotransferase-like (Major domain)"/>
    <property type="match status" value="1"/>
</dbReference>
<dbReference type="GO" id="GO:0003677">
    <property type="term" value="F:DNA binding"/>
    <property type="evidence" value="ECO:0007669"/>
    <property type="project" value="UniProtKB-KW"/>
</dbReference>
<dbReference type="SUPFAM" id="SSF53383">
    <property type="entry name" value="PLP-dependent transferases"/>
    <property type="match status" value="1"/>
</dbReference>
<dbReference type="GO" id="GO:0030170">
    <property type="term" value="F:pyridoxal phosphate binding"/>
    <property type="evidence" value="ECO:0007669"/>
    <property type="project" value="InterPro"/>
</dbReference>
<dbReference type="InterPro" id="IPR000524">
    <property type="entry name" value="Tscrpt_reg_HTH_GntR"/>
</dbReference>
<dbReference type="InterPro" id="IPR051446">
    <property type="entry name" value="HTH_trans_reg/aminotransferase"/>
</dbReference>
<gene>
    <name evidence="7" type="ORF">DW070_14325</name>
</gene>
<comment type="caution">
    <text evidence="7">The sequence shown here is derived from an EMBL/GenBank/DDBJ whole genome shotgun (WGS) entry which is preliminary data.</text>
</comment>
<dbReference type="EMBL" id="QVEP01000048">
    <property type="protein sequence ID" value="RGB75163.1"/>
    <property type="molecule type" value="Genomic_DNA"/>
</dbReference>
<evidence type="ECO:0000313" key="7">
    <source>
        <dbReference type="EMBL" id="RGB75163.1"/>
    </source>
</evidence>
<dbReference type="GO" id="GO:0008483">
    <property type="term" value="F:transaminase activity"/>
    <property type="evidence" value="ECO:0007669"/>
    <property type="project" value="UniProtKB-KW"/>
</dbReference>
<dbReference type="GO" id="GO:0003700">
    <property type="term" value="F:DNA-binding transcription factor activity"/>
    <property type="evidence" value="ECO:0007669"/>
    <property type="project" value="InterPro"/>
</dbReference>
<dbReference type="CDD" id="cd07377">
    <property type="entry name" value="WHTH_GntR"/>
    <property type="match status" value="1"/>
</dbReference>
<organism evidence="7 8">
    <name type="scientific">Coprococcus catus</name>
    <dbReference type="NCBI Taxonomy" id="116085"/>
    <lineage>
        <taxon>Bacteria</taxon>
        <taxon>Bacillati</taxon>
        <taxon>Bacillota</taxon>
        <taxon>Clostridia</taxon>
        <taxon>Lachnospirales</taxon>
        <taxon>Lachnospiraceae</taxon>
        <taxon>Coprococcus</taxon>
    </lineage>
</organism>
<dbReference type="Gene3D" id="1.10.10.10">
    <property type="entry name" value="Winged helix-like DNA-binding domain superfamily/Winged helix DNA-binding domain"/>
    <property type="match status" value="1"/>
</dbReference>
<dbReference type="InterPro" id="IPR015421">
    <property type="entry name" value="PyrdxlP-dep_Trfase_major"/>
</dbReference>
<dbReference type="PANTHER" id="PTHR46577">
    <property type="entry name" value="HTH-TYPE TRANSCRIPTIONAL REGULATORY PROTEIN GABR"/>
    <property type="match status" value="1"/>
</dbReference>
<keyword evidence="5" id="KW-0804">Transcription</keyword>
<dbReference type="PANTHER" id="PTHR46577:SF1">
    <property type="entry name" value="HTH-TYPE TRANSCRIPTIONAL REGULATORY PROTEIN GABR"/>
    <property type="match status" value="1"/>
</dbReference>
<keyword evidence="2" id="KW-0663">Pyridoxal phosphate</keyword>
<dbReference type="RefSeq" id="WP_015514665.1">
    <property type="nucleotide sequence ID" value="NZ_JAQDKA010000005.1"/>
</dbReference>
<dbReference type="InterPro" id="IPR015424">
    <property type="entry name" value="PyrdxlP-dep_Trfase"/>
</dbReference>
<dbReference type="Pfam" id="PF00155">
    <property type="entry name" value="Aminotran_1_2"/>
    <property type="match status" value="1"/>
</dbReference>
<keyword evidence="7" id="KW-0032">Aminotransferase</keyword>
<evidence type="ECO:0000256" key="3">
    <source>
        <dbReference type="ARBA" id="ARBA00023015"/>
    </source>
</evidence>
<sequence>MLTYSFAGTGSDSLYEHLYKCIRNDILCGNLSMGEKLPSKRNFAKNLGISTITVENAYAQLIAEGYIYSIPKKGYFVSDIHTILPVEQMHPFEEDNGSSSSIDSPSMIQKADMEESLHFAVDFTSNQTDSEYFPFSIWSRLIRELLSDSQQKLMINPPCGGILELREAIARHLKDFHGLHVSPEQIIIGAGTEYLYGILIQLLGFDKKYAIEDPGYHKIAKIYNSHNVDCDYIAMDDSGIRISELEEKNIDVIHISPSHQFPTGITMPIGRRYELLGWASKAPSRYIIEDDYDSEFRLTGQPIPTLQSIDVLEKVIYINTFTKTLASTVRISYMVLPKHLVKAYYAKMQFYSCTVSNFEQYTLAAFINKGHFEKHINRLRIHYHDKRDMLLQCIKSSPLFNHVTIKGEDAGLHFLMKIDTELTDEIICQRAAAKGIRIMSLSKYYYHPEKAMQHILVVNYSSLTQEQMTEATQAFNEILG</sequence>
<evidence type="ECO:0000256" key="4">
    <source>
        <dbReference type="ARBA" id="ARBA00023125"/>
    </source>
</evidence>
<dbReference type="InterPro" id="IPR036388">
    <property type="entry name" value="WH-like_DNA-bd_sf"/>
</dbReference>